<evidence type="ECO:0000256" key="4">
    <source>
        <dbReference type="ARBA" id="ARBA00023038"/>
    </source>
</evidence>
<feature type="compositionally biased region" description="Low complexity" evidence="6">
    <location>
        <begin position="468"/>
        <end position="479"/>
    </location>
</feature>
<feature type="compositionally biased region" description="Polar residues" evidence="6">
    <location>
        <begin position="652"/>
        <end position="661"/>
    </location>
</feature>
<comment type="caution">
    <text evidence="8">The sequence shown here is derived from an EMBL/GenBank/DDBJ whole genome shotgun (WGS) entry which is preliminary data.</text>
</comment>
<gene>
    <name evidence="8" type="ORF">GSI_13992</name>
</gene>
<sequence length="926" mass="98701">MAQLVAPPPGSERISQFLPTVKCSTCNAPVPISELGDHVCAPVPPVPKLPALRPPQSPRSVAALLPSKLQGLVATAPPPQSPPRTSTLAQVPLRQKSPAPRQKSPAPPPNATGRARAPSSASSFSVRSSESRPDRVLSPPGRPSGRTSVDKVSFPSNPGPSTARAPPPVSPLPADPFAASPVSIERSTTPGGRANNIPLPGAATFRSRAPSNASMRQPALSNPPRMPIMDPRGSGFGPMSPPGVRQRAGTNVSLRPPPSPDYGPEIIYSTDMRSRTPANDPSRMRAPSAPSMPPSMDQVVGRPSMDQVRRPSAEAQRPPFMGGPGAGGRPPPDRTPPPPMSPGTPRPTEPDTKSGGEAGMAGVGRRGFAAAVRAAMFTTGPAPMMGSPGADPMLPNQGMDGRRANAPRFLDIGSATRYAPNTPPLSPGSGSASLSPHSPYSQKSPALSDPASPGRSPNITPTNQTAGIASSPTSPISASDLRDRVRSPPHEPPKVPSAGAEPPSTPRLPFFEKFKNKLPSLDTDATRSPIEPSPASPSNSDDSYNGLAYANSDDDEQPLDMPLRASPQPIVTPTKAKDTQAPTPAKESKVRFPSMTESRYSSSSATAQSPRAPQRSLSSSTAASSSYTPRTPSKSTGALDRVMETLMEDGPTSPTASTVSSLRMPADSPTNRDRTKDRESATKSPKLPMRSHTSPTLPSNRLTALERADGGKPRSASTKRPRTRTCVRCVKPIEDGRWIQVEGGSVLCDRCWKNMYLPKCRRCNKTIEKQAVSSSDGQLKGKWHRDCFSCFTCQKPFPDRSFYVYDGKPFCAYHYHEENNSLCAAARCGQPIEGPCAVSHAGDRYHPEHFLCEYRGCTERLVEYYELDGRMLCEQHVQKAILNRDEDDDDDAFGDDVFGAAGNRNTMAMKRVTRFIDLDALGKTLS</sequence>
<reference evidence="8 9" key="1">
    <citation type="journal article" date="2015" name="Sci. Rep.">
        <title>Chromosome-level genome map provides insights into diverse defense mechanisms in the medicinal fungus Ganoderma sinense.</title>
        <authorList>
            <person name="Zhu Y."/>
            <person name="Xu J."/>
            <person name="Sun C."/>
            <person name="Zhou S."/>
            <person name="Xu H."/>
            <person name="Nelson D.R."/>
            <person name="Qian J."/>
            <person name="Song J."/>
            <person name="Luo H."/>
            <person name="Xiang L."/>
            <person name="Li Y."/>
            <person name="Xu Z."/>
            <person name="Ji A."/>
            <person name="Wang L."/>
            <person name="Lu S."/>
            <person name="Hayward A."/>
            <person name="Sun W."/>
            <person name="Li X."/>
            <person name="Schwartz D.C."/>
            <person name="Wang Y."/>
            <person name="Chen S."/>
        </authorList>
    </citation>
    <scope>NUCLEOTIDE SEQUENCE [LARGE SCALE GENOMIC DNA]</scope>
    <source>
        <strain evidence="8 9">ZZ0214-1</strain>
    </source>
</reference>
<keyword evidence="2" id="KW-0677">Repeat</keyword>
<evidence type="ECO:0000259" key="7">
    <source>
        <dbReference type="PROSITE" id="PS50023"/>
    </source>
</evidence>
<feature type="compositionally biased region" description="Low complexity" evidence="6">
    <location>
        <begin position="593"/>
        <end position="633"/>
    </location>
</feature>
<dbReference type="Pfam" id="PF00412">
    <property type="entry name" value="LIM"/>
    <property type="match status" value="2"/>
</dbReference>
<dbReference type="Gene3D" id="2.10.110.10">
    <property type="entry name" value="Cysteine Rich Protein"/>
    <property type="match status" value="2"/>
</dbReference>
<dbReference type="STRING" id="1077348.A0A2G8RRV0"/>
<keyword evidence="4 5" id="KW-0440">LIM domain</keyword>
<dbReference type="PROSITE" id="PS00478">
    <property type="entry name" value="LIM_DOMAIN_1"/>
    <property type="match status" value="1"/>
</dbReference>
<protein>
    <recommendedName>
        <fullName evidence="7">LIM zinc-binding domain-containing protein</fullName>
    </recommendedName>
</protein>
<feature type="domain" description="LIM zinc-binding" evidence="7">
    <location>
        <begin position="758"/>
        <end position="821"/>
    </location>
</feature>
<dbReference type="EMBL" id="AYKW01000067">
    <property type="protein sequence ID" value="PIL24239.1"/>
    <property type="molecule type" value="Genomic_DNA"/>
</dbReference>
<accession>A0A2G8RRV0</accession>
<organism evidence="8 9">
    <name type="scientific">Ganoderma sinense ZZ0214-1</name>
    <dbReference type="NCBI Taxonomy" id="1077348"/>
    <lineage>
        <taxon>Eukaryota</taxon>
        <taxon>Fungi</taxon>
        <taxon>Dikarya</taxon>
        <taxon>Basidiomycota</taxon>
        <taxon>Agaricomycotina</taxon>
        <taxon>Agaricomycetes</taxon>
        <taxon>Polyporales</taxon>
        <taxon>Polyporaceae</taxon>
        <taxon>Ganoderma</taxon>
    </lineage>
</organism>
<dbReference type="GO" id="GO:0030695">
    <property type="term" value="F:GTPase regulator activity"/>
    <property type="evidence" value="ECO:0007669"/>
    <property type="project" value="UniProtKB-ARBA"/>
</dbReference>
<feature type="compositionally biased region" description="Basic and acidic residues" evidence="6">
    <location>
        <begin position="480"/>
        <end position="493"/>
    </location>
</feature>
<dbReference type="GO" id="GO:0003712">
    <property type="term" value="F:transcription coregulator activity"/>
    <property type="evidence" value="ECO:0007669"/>
    <property type="project" value="TreeGrafter"/>
</dbReference>
<dbReference type="SMART" id="SM00132">
    <property type="entry name" value="LIM"/>
    <property type="match status" value="2"/>
</dbReference>
<feature type="compositionally biased region" description="Polar residues" evidence="6">
    <location>
        <begin position="455"/>
        <end position="467"/>
    </location>
</feature>
<dbReference type="PROSITE" id="PS50023">
    <property type="entry name" value="LIM_DOMAIN_2"/>
    <property type="match status" value="1"/>
</dbReference>
<dbReference type="GO" id="GO:0046872">
    <property type="term" value="F:metal ion binding"/>
    <property type="evidence" value="ECO:0007669"/>
    <property type="project" value="UniProtKB-KW"/>
</dbReference>
<dbReference type="PANTHER" id="PTHR24205:SF16">
    <property type="entry name" value="GH01042P-RELATED"/>
    <property type="match status" value="1"/>
</dbReference>
<evidence type="ECO:0000256" key="6">
    <source>
        <dbReference type="SAM" id="MobiDB-lite"/>
    </source>
</evidence>
<evidence type="ECO:0000256" key="1">
    <source>
        <dbReference type="ARBA" id="ARBA00022723"/>
    </source>
</evidence>
<feature type="compositionally biased region" description="Pro residues" evidence="6">
    <location>
        <begin position="42"/>
        <end position="57"/>
    </location>
</feature>
<feature type="compositionally biased region" description="Pro residues" evidence="6">
    <location>
        <begin position="329"/>
        <end position="347"/>
    </location>
</feature>
<feature type="compositionally biased region" description="Polar residues" evidence="6">
    <location>
        <begin position="691"/>
        <end position="702"/>
    </location>
</feature>
<evidence type="ECO:0000256" key="3">
    <source>
        <dbReference type="ARBA" id="ARBA00022833"/>
    </source>
</evidence>
<evidence type="ECO:0000313" key="9">
    <source>
        <dbReference type="Proteomes" id="UP000230002"/>
    </source>
</evidence>
<proteinExistence type="predicted"/>
<feature type="region of interest" description="Disordered" evidence="6">
    <location>
        <begin position="34"/>
        <end position="364"/>
    </location>
</feature>
<evidence type="ECO:0000256" key="2">
    <source>
        <dbReference type="ARBA" id="ARBA00022737"/>
    </source>
</evidence>
<dbReference type="GO" id="GO:0005634">
    <property type="term" value="C:nucleus"/>
    <property type="evidence" value="ECO:0007669"/>
    <property type="project" value="TreeGrafter"/>
</dbReference>
<dbReference type="PANTHER" id="PTHR24205">
    <property type="entry name" value="FOUR AND A HALF LIM DOMAINS PROTEIN"/>
    <property type="match status" value="1"/>
</dbReference>
<dbReference type="Proteomes" id="UP000230002">
    <property type="component" value="Unassembled WGS sequence"/>
</dbReference>
<dbReference type="CDD" id="cd08368">
    <property type="entry name" value="LIM"/>
    <property type="match status" value="1"/>
</dbReference>
<feature type="region of interest" description="Disordered" evidence="6">
    <location>
        <begin position="379"/>
        <end position="721"/>
    </location>
</feature>
<feature type="compositionally biased region" description="Low complexity" evidence="6">
    <location>
        <begin position="111"/>
        <end position="128"/>
    </location>
</feature>
<feature type="compositionally biased region" description="Basic and acidic residues" evidence="6">
    <location>
        <begin position="670"/>
        <end position="681"/>
    </location>
</feature>
<keyword evidence="9" id="KW-1185">Reference proteome</keyword>
<keyword evidence="3 5" id="KW-0862">Zinc</keyword>
<dbReference type="OrthoDB" id="1112565at2759"/>
<dbReference type="AlphaFoldDB" id="A0A2G8RRV0"/>
<feature type="compositionally biased region" description="Pro residues" evidence="6">
    <location>
        <begin position="165"/>
        <end position="174"/>
    </location>
</feature>
<feature type="compositionally biased region" description="Low complexity" evidence="6">
    <location>
        <begin position="427"/>
        <end position="441"/>
    </location>
</feature>
<dbReference type="CDD" id="cd09397">
    <property type="entry name" value="LIM1_UF1"/>
    <property type="match status" value="1"/>
</dbReference>
<name>A0A2G8RRV0_9APHY</name>
<keyword evidence="1 5" id="KW-0479">Metal-binding</keyword>
<dbReference type="InterPro" id="IPR001781">
    <property type="entry name" value="Znf_LIM"/>
</dbReference>
<dbReference type="SUPFAM" id="SSF57716">
    <property type="entry name" value="Glucocorticoid receptor-like (DNA-binding domain)"/>
    <property type="match status" value="2"/>
</dbReference>
<evidence type="ECO:0000256" key="5">
    <source>
        <dbReference type="PROSITE-ProRule" id="PRU00125"/>
    </source>
</evidence>
<evidence type="ECO:0000313" key="8">
    <source>
        <dbReference type="EMBL" id="PIL24239.1"/>
    </source>
</evidence>